<sequence>MFPHLDIGWMTHRPLLCLMCGMPRHVLSNRPRRIQPLQAGSQRQVPKDRIRGLLRCGSRPRAGLYLASPQKLQYSKSTSSFQYNMQPFLYA</sequence>
<dbReference type="AlphaFoldDB" id="A0AAW2WFY1"/>
<reference evidence="1" key="1">
    <citation type="submission" date="2020-06" db="EMBL/GenBank/DDBJ databases">
        <authorList>
            <person name="Li T."/>
            <person name="Hu X."/>
            <person name="Zhang T."/>
            <person name="Song X."/>
            <person name="Zhang H."/>
            <person name="Dai N."/>
            <person name="Sheng W."/>
            <person name="Hou X."/>
            <person name="Wei L."/>
        </authorList>
    </citation>
    <scope>NUCLEOTIDE SEQUENCE</scope>
    <source>
        <strain evidence="1">G02</strain>
        <tissue evidence="1">Leaf</tissue>
    </source>
</reference>
<comment type="caution">
    <text evidence="1">The sequence shown here is derived from an EMBL/GenBank/DDBJ whole genome shotgun (WGS) entry which is preliminary data.</text>
</comment>
<organism evidence="1">
    <name type="scientific">Sesamum radiatum</name>
    <name type="common">Black benniseed</name>
    <dbReference type="NCBI Taxonomy" id="300843"/>
    <lineage>
        <taxon>Eukaryota</taxon>
        <taxon>Viridiplantae</taxon>
        <taxon>Streptophyta</taxon>
        <taxon>Embryophyta</taxon>
        <taxon>Tracheophyta</taxon>
        <taxon>Spermatophyta</taxon>
        <taxon>Magnoliopsida</taxon>
        <taxon>eudicotyledons</taxon>
        <taxon>Gunneridae</taxon>
        <taxon>Pentapetalae</taxon>
        <taxon>asterids</taxon>
        <taxon>lamiids</taxon>
        <taxon>Lamiales</taxon>
        <taxon>Pedaliaceae</taxon>
        <taxon>Sesamum</taxon>
    </lineage>
</organism>
<name>A0AAW2WFY1_SESRA</name>
<reference evidence="1" key="2">
    <citation type="journal article" date="2024" name="Plant">
        <title>Genomic evolution and insights into agronomic trait innovations of Sesamum species.</title>
        <authorList>
            <person name="Miao H."/>
            <person name="Wang L."/>
            <person name="Qu L."/>
            <person name="Liu H."/>
            <person name="Sun Y."/>
            <person name="Le M."/>
            <person name="Wang Q."/>
            <person name="Wei S."/>
            <person name="Zheng Y."/>
            <person name="Lin W."/>
            <person name="Duan Y."/>
            <person name="Cao H."/>
            <person name="Xiong S."/>
            <person name="Wang X."/>
            <person name="Wei L."/>
            <person name="Li C."/>
            <person name="Ma Q."/>
            <person name="Ju M."/>
            <person name="Zhao R."/>
            <person name="Li G."/>
            <person name="Mu C."/>
            <person name="Tian Q."/>
            <person name="Mei H."/>
            <person name="Zhang T."/>
            <person name="Gao T."/>
            <person name="Zhang H."/>
        </authorList>
    </citation>
    <scope>NUCLEOTIDE SEQUENCE</scope>
    <source>
        <strain evidence="1">G02</strain>
    </source>
</reference>
<accession>A0AAW2WFY1</accession>
<dbReference type="EMBL" id="JACGWJ010000001">
    <property type="protein sequence ID" value="KAL0440719.1"/>
    <property type="molecule type" value="Genomic_DNA"/>
</dbReference>
<protein>
    <submittedName>
        <fullName evidence="1">Uncharacterized protein</fullName>
    </submittedName>
</protein>
<proteinExistence type="predicted"/>
<gene>
    <name evidence="1" type="ORF">Sradi_0010800</name>
</gene>
<evidence type="ECO:0000313" key="1">
    <source>
        <dbReference type="EMBL" id="KAL0440719.1"/>
    </source>
</evidence>